<gene>
    <name evidence="2" type="ORF">K461DRAFT_290466</name>
</gene>
<dbReference type="OrthoDB" id="5556956at2759"/>
<dbReference type="PANTHER" id="PTHR28096:SF1">
    <property type="entry name" value="PROTEIN FAF1"/>
    <property type="match status" value="1"/>
</dbReference>
<dbReference type="Proteomes" id="UP000799439">
    <property type="component" value="Unassembled WGS sequence"/>
</dbReference>
<keyword evidence="3" id="KW-1185">Reference proteome</keyword>
<organism evidence="2 3">
    <name type="scientific">Myriangium duriaei CBS 260.36</name>
    <dbReference type="NCBI Taxonomy" id="1168546"/>
    <lineage>
        <taxon>Eukaryota</taxon>
        <taxon>Fungi</taxon>
        <taxon>Dikarya</taxon>
        <taxon>Ascomycota</taxon>
        <taxon>Pezizomycotina</taxon>
        <taxon>Dothideomycetes</taxon>
        <taxon>Dothideomycetidae</taxon>
        <taxon>Myriangiales</taxon>
        <taxon>Myriangiaceae</taxon>
        <taxon>Myriangium</taxon>
    </lineage>
</organism>
<accession>A0A9P4JAU9</accession>
<proteinExistence type="predicted"/>
<comment type="caution">
    <text evidence="2">The sequence shown here is derived from an EMBL/GenBank/DDBJ whole genome shotgun (WGS) entry which is preliminary data.</text>
</comment>
<evidence type="ECO:0000313" key="2">
    <source>
        <dbReference type="EMBL" id="KAF2158221.1"/>
    </source>
</evidence>
<feature type="compositionally biased region" description="Basic residues" evidence="1">
    <location>
        <begin position="290"/>
        <end position="300"/>
    </location>
</feature>
<dbReference type="EMBL" id="ML996081">
    <property type="protein sequence ID" value="KAF2158221.1"/>
    <property type="molecule type" value="Genomic_DNA"/>
</dbReference>
<name>A0A9P4JAU9_9PEZI</name>
<reference evidence="2" key="1">
    <citation type="journal article" date="2020" name="Stud. Mycol.">
        <title>101 Dothideomycetes genomes: a test case for predicting lifestyles and emergence of pathogens.</title>
        <authorList>
            <person name="Haridas S."/>
            <person name="Albert R."/>
            <person name="Binder M."/>
            <person name="Bloem J."/>
            <person name="Labutti K."/>
            <person name="Salamov A."/>
            <person name="Andreopoulos B."/>
            <person name="Baker S."/>
            <person name="Barry K."/>
            <person name="Bills G."/>
            <person name="Bluhm B."/>
            <person name="Cannon C."/>
            <person name="Castanera R."/>
            <person name="Culley D."/>
            <person name="Daum C."/>
            <person name="Ezra D."/>
            <person name="Gonzalez J."/>
            <person name="Henrissat B."/>
            <person name="Kuo A."/>
            <person name="Liang C."/>
            <person name="Lipzen A."/>
            <person name="Lutzoni F."/>
            <person name="Magnuson J."/>
            <person name="Mondo S."/>
            <person name="Nolan M."/>
            <person name="Ohm R."/>
            <person name="Pangilinan J."/>
            <person name="Park H.-J."/>
            <person name="Ramirez L."/>
            <person name="Alfaro M."/>
            <person name="Sun H."/>
            <person name="Tritt A."/>
            <person name="Yoshinaga Y."/>
            <person name="Zwiers L.-H."/>
            <person name="Turgeon B."/>
            <person name="Goodwin S."/>
            <person name="Spatafora J."/>
            <person name="Crous P."/>
            <person name="Grigoriev I."/>
        </authorList>
    </citation>
    <scope>NUCLEOTIDE SEQUENCE</scope>
    <source>
        <strain evidence="2">CBS 260.36</strain>
    </source>
</reference>
<feature type="compositionally biased region" description="Basic and acidic residues" evidence="1">
    <location>
        <begin position="219"/>
        <end position="256"/>
    </location>
</feature>
<dbReference type="InterPro" id="IPR027973">
    <property type="entry name" value="FSAF1-like"/>
</dbReference>
<dbReference type="GO" id="GO:0005730">
    <property type="term" value="C:nucleolus"/>
    <property type="evidence" value="ECO:0007669"/>
    <property type="project" value="TreeGrafter"/>
</dbReference>
<feature type="region of interest" description="Disordered" evidence="1">
    <location>
        <begin position="198"/>
        <end position="300"/>
    </location>
</feature>
<feature type="compositionally biased region" description="Low complexity" evidence="1">
    <location>
        <begin position="115"/>
        <end position="132"/>
    </location>
</feature>
<dbReference type="Pfam" id="PF15375">
    <property type="entry name" value="FSAF1"/>
    <property type="match status" value="1"/>
</dbReference>
<dbReference type="PANTHER" id="PTHR28096">
    <property type="entry name" value="PROTEIN FAF1"/>
    <property type="match status" value="1"/>
</dbReference>
<feature type="compositionally biased region" description="Acidic residues" evidence="1">
    <location>
        <begin position="63"/>
        <end position="87"/>
    </location>
</feature>
<feature type="region of interest" description="Disordered" evidence="1">
    <location>
        <begin position="1"/>
        <end position="157"/>
    </location>
</feature>
<protein>
    <submittedName>
        <fullName evidence="2">Uncharacterized protein</fullName>
    </submittedName>
</protein>
<evidence type="ECO:0000256" key="1">
    <source>
        <dbReference type="SAM" id="MobiDB-lite"/>
    </source>
</evidence>
<evidence type="ECO:0000313" key="3">
    <source>
        <dbReference type="Proteomes" id="UP000799439"/>
    </source>
</evidence>
<feature type="compositionally biased region" description="Basic and acidic residues" evidence="1">
    <location>
        <begin position="14"/>
        <end position="62"/>
    </location>
</feature>
<dbReference type="AlphaFoldDB" id="A0A9P4JAU9"/>
<dbReference type="InterPro" id="IPR053030">
    <property type="entry name" value="Ribosomal_biogenesis_FAF1-like"/>
</dbReference>
<dbReference type="GO" id="GO:0000462">
    <property type="term" value="P:maturation of SSU-rRNA from tricistronic rRNA transcript (SSU-rRNA, 5.8S rRNA, LSU-rRNA)"/>
    <property type="evidence" value="ECO:0007669"/>
    <property type="project" value="TreeGrafter"/>
</dbReference>
<sequence length="300" mass="32446">MSTASLLGKRKRRAEAVSKDIGDQAERPESPDRDDVNEIFRRAFEAKFKPLPEQKPKQKSEPEEPLPEAVSDDEDSAWSGVSDDDTAQVEVVQHSAAPITKGESMSKSEKRAFMSSKPPSSRTASSTSTSRSKSAKGGKGNEEEEGTEAANLKNDLALQRLLRESHLLEGNASASDGPTGRNRLKATELRMQSLGAKSSILDQKLMPMSHRKGMLAKAARKESERRQEARENGIILERAKLGKKREVGGGGRRERGIGGPSIGRFRGGTLSLSKKDVQGIQGSSVGSSRRGGKGKAKGRR</sequence>